<keyword evidence="1" id="KW-0812">Transmembrane</keyword>
<feature type="transmembrane region" description="Helical" evidence="1">
    <location>
        <begin position="437"/>
        <end position="455"/>
    </location>
</feature>
<feature type="transmembrane region" description="Helical" evidence="1">
    <location>
        <begin position="332"/>
        <end position="350"/>
    </location>
</feature>
<name>A0ABW3HCA5_9GAMM</name>
<dbReference type="PANTHER" id="PTHR30282">
    <property type="entry name" value="P-AMINOBENZOYL GLUTAMATE TRANSPORTER"/>
    <property type="match status" value="1"/>
</dbReference>
<feature type="transmembrane region" description="Helical" evidence="1">
    <location>
        <begin position="498"/>
        <end position="521"/>
    </location>
</feature>
<gene>
    <name evidence="2" type="ORF">ACFQ0F_01565</name>
</gene>
<dbReference type="EMBL" id="JBHTIT010000001">
    <property type="protein sequence ID" value="MFD0949093.1"/>
    <property type="molecule type" value="Genomic_DNA"/>
</dbReference>
<feature type="transmembrane region" description="Helical" evidence="1">
    <location>
        <begin position="410"/>
        <end position="430"/>
    </location>
</feature>
<feature type="transmembrane region" description="Helical" evidence="1">
    <location>
        <begin position="467"/>
        <end position="486"/>
    </location>
</feature>
<evidence type="ECO:0000313" key="2">
    <source>
        <dbReference type="EMBL" id="MFD0949093.1"/>
    </source>
</evidence>
<evidence type="ECO:0000256" key="1">
    <source>
        <dbReference type="SAM" id="Phobius"/>
    </source>
</evidence>
<feature type="transmembrane region" description="Helical" evidence="1">
    <location>
        <begin position="110"/>
        <end position="131"/>
    </location>
</feature>
<feature type="transmembrane region" description="Helical" evidence="1">
    <location>
        <begin position="25"/>
        <end position="46"/>
    </location>
</feature>
<keyword evidence="1" id="KW-0472">Membrane</keyword>
<keyword evidence="3" id="KW-1185">Reference proteome</keyword>
<sequence>MPSSFLNRTLDRFERLGNRLPHPTWLFVWLCFGVAVLSAIASGLGWQAPWPDGSRVVTAANLISLDGLRYVLASSVTNFTQFAPVGSVMIAMLGLGLAERSGLLGGMLSGLVRLSGGRGLAFIVALAGVLSSLAVDAGYVVIIPLAGLLFARAGLPPLAGIACAFAGVSAGFSANIAIGPVDAILAGITTEAARTVSPDATVAITANYYFIAASTLLVTLVITAINAWIVQPRLQAAEAMMAHDAVKHAPGMALDIAESDKTAAELSSAAAQLQTHTADEHDDSTLHRAGSLAALLWTLLIIAACVCAVWPADGALRGPDGSISRSPLVQGIVVVIAFTAGVAGILYARFSGRWSRASDSVAAMEDTFKSLASYLVLMFFAAQFVAWFNWSQLGQLLAIEGAATLQQAALAPTALLLLFVLATFTINLFIGSASAKWALMAPVFVPMLLLAGIPAESTLAAYRVGDSVGNIITPLMPYFAMVVAFAQRYQPAAGVGTLVALMLPYSLILLVLWGGFLGLWLSLGWPLGPVS</sequence>
<proteinExistence type="predicted"/>
<dbReference type="Pfam" id="PF03806">
    <property type="entry name" value="ABG_transport"/>
    <property type="match status" value="2"/>
</dbReference>
<dbReference type="InterPro" id="IPR004697">
    <property type="entry name" value="AbgT"/>
</dbReference>
<accession>A0ABW3HCA5</accession>
<dbReference type="PANTHER" id="PTHR30282:SF1">
    <property type="entry name" value="ABGT FAMILY TRANSPORTER"/>
    <property type="match status" value="1"/>
</dbReference>
<feature type="transmembrane region" description="Helical" evidence="1">
    <location>
        <begin position="208"/>
        <end position="230"/>
    </location>
</feature>
<feature type="transmembrane region" description="Helical" evidence="1">
    <location>
        <begin position="371"/>
        <end position="390"/>
    </location>
</feature>
<organism evidence="2 3">
    <name type="scientific">Paraperlucidibaca wandonensis</name>
    <dbReference type="NCBI Taxonomy" id="1268273"/>
    <lineage>
        <taxon>Bacteria</taxon>
        <taxon>Pseudomonadati</taxon>
        <taxon>Pseudomonadota</taxon>
        <taxon>Gammaproteobacteria</taxon>
        <taxon>Moraxellales</taxon>
        <taxon>Moraxellaceae</taxon>
        <taxon>Paraperlucidibaca</taxon>
    </lineage>
</organism>
<comment type="caution">
    <text evidence="2">The sequence shown here is derived from an EMBL/GenBank/DDBJ whole genome shotgun (WGS) entry which is preliminary data.</text>
</comment>
<dbReference type="Proteomes" id="UP001597044">
    <property type="component" value="Unassembled WGS sequence"/>
</dbReference>
<feature type="transmembrane region" description="Helical" evidence="1">
    <location>
        <begin position="79"/>
        <end position="98"/>
    </location>
</feature>
<protein>
    <submittedName>
        <fullName evidence="2">AbgT family transporter</fullName>
    </submittedName>
</protein>
<dbReference type="RefSeq" id="WP_379068356.1">
    <property type="nucleotide sequence ID" value="NZ_JBHTIT010000001.1"/>
</dbReference>
<reference evidence="3" key="1">
    <citation type="journal article" date="2019" name="Int. J. Syst. Evol. Microbiol.">
        <title>The Global Catalogue of Microorganisms (GCM) 10K type strain sequencing project: providing services to taxonomists for standard genome sequencing and annotation.</title>
        <authorList>
            <consortium name="The Broad Institute Genomics Platform"/>
            <consortium name="The Broad Institute Genome Sequencing Center for Infectious Disease"/>
            <person name="Wu L."/>
            <person name="Ma J."/>
        </authorList>
    </citation>
    <scope>NUCLEOTIDE SEQUENCE [LARGE SCALE GENOMIC DNA]</scope>
    <source>
        <strain evidence="3">CCUG 63419</strain>
    </source>
</reference>
<evidence type="ECO:0000313" key="3">
    <source>
        <dbReference type="Proteomes" id="UP001597044"/>
    </source>
</evidence>
<feature type="transmembrane region" description="Helical" evidence="1">
    <location>
        <begin position="292"/>
        <end position="312"/>
    </location>
</feature>
<keyword evidence="1" id="KW-1133">Transmembrane helix</keyword>